<name>A0A7W6RAX6_9PROT</name>
<feature type="transmembrane region" description="Helical" evidence="6">
    <location>
        <begin position="41"/>
        <end position="60"/>
    </location>
</feature>
<accession>A0A7W6RAX6</accession>
<keyword evidence="3 6" id="KW-1133">Transmembrane helix</keyword>
<evidence type="ECO:0000256" key="6">
    <source>
        <dbReference type="SAM" id="Phobius"/>
    </source>
</evidence>
<feature type="transmembrane region" description="Helical" evidence="6">
    <location>
        <begin position="158"/>
        <end position="178"/>
    </location>
</feature>
<evidence type="ECO:0000256" key="4">
    <source>
        <dbReference type="ARBA" id="ARBA00023136"/>
    </source>
</evidence>
<evidence type="ECO:0000256" key="1">
    <source>
        <dbReference type="ARBA" id="ARBA00004141"/>
    </source>
</evidence>
<proteinExistence type="predicted"/>
<evidence type="ECO:0000256" key="3">
    <source>
        <dbReference type="ARBA" id="ARBA00022989"/>
    </source>
</evidence>
<gene>
    <name evidence="7" type="ORF">GGD89_000388</name>
</gene>
<keyword evidence="8" id="KW-1185">Reference proteome</keyword>
<keyword evidence="2 6" id="KW-0812">Transmembrane</keyword>
<dbReference type="EMBL" id="JACIGK010000002">
    <property type="protein sequence ID" value="MBB4264781.1"/>
    <property type="molecule type" value="Genomic_DNA"/>
</dbReference>
<dbReference type="Proteomes" id="UP000554286">
    <property type="component" value="Unassembled WGS sequence"/>
</dbReference>
<reference evidence="7 8" key="1">
    <citation type="submission" date="2020-08" db="EMBL/GenBank/DDBJ databases">
        <title>Genome sequencing of Purple Non-Sulfur Bacteria from various extreme environments.</title>
        <authorList>
            <person name="Mayer M."/>
        </authorList>
    </citation>
    <scope>NUCLEOTIDE SEQUENCE [LARGE SCALE GENOMIC DNA]</scope>
    <source>
        <strain evidence="7 8">JA131</strain>
    </source>
</reference>
<feature type="binding site" evidence="5">
    <location>
        <position position="189"/>
    </location>
    <ligand>
        <name>Zn(2+)</name>
        <dbReference type="ChEBI" id="CHEBI:29105"/>
    </ligand>
</feature>
<evidence type="ECO:0000256" key="5">
    <source>
        <dbReference type="PIRSR" id="PIRSR604254-1"/>
    </source>
</evidence>
<feature type="transmembrane region" description="Helical" evidence="6">
    <location>
        <begin position="131"/>
        <end position="152"/>
    </location>
</feature>
<evidence type="ECO:0000256" key="2">
    <source>
        <dbReference type="ARBA" id="ARBA00022692"/>
    </source>
</evidence>
<dbReference type="PANTHER" id="PTHR20855">
    <property type="entry name" value="ADIPOR/PROGESTIN RECEPTOR-RELATED"/>
    <property type="match status" value="1"/>
</dbReference>
<organism evidence="7 8">
    <name type="scientific">Roseospira visakhapatnamensis</name>
    <dbReference type="NCBI Taxonomy" id="390880"/>
    <lineage>
        <taxon>Bacteria</taxon>
        <taxon>Pseudomonadati</taxon>
        <taxon>Pseudomonadota</taxon>
        <taxon>Alphaproteobacteria</taxon>
        <taxon>Rhodospirillales</taxon>
        <taxon>Rhodospirillaceae</taxon>
        <taxon>Roseospira</taxon>
    </lineage>
</organism>
<dbReference type="AlphaFoldDB" id="A0A7W6RAX6"/>
<comment type="caution">
    <text evidence="7">The sequence shown here is derived from an EMBL/GenBank/DDBJ whole genome shotgun (WGS) entry which is preliminary data.</text>
</comment>
<feature type="transmembrane region" description="Helical" evidence="6">
    <location>
        <begin position="12"/>
        <end position="35"/>
    </location>
</feature>
<keyword evidence="5" id="KW-0862">Zinc</keyword>
<protein>
    <submittedName>
        <fullName evidence="7">Hemolysin III</fullName>
    </submittedName>
</protein>
<dbReference type="InterPro" id="IPR004254">
    <property type="entry name" value="AdipoR/HlyIII-related"/>
</dbReference>
<keyword evidence="5" id="KW-0479">Metal-binding</keyword>
<dbReference type="GO" id="GO:0046872">
    <property type="term" value="F:metal ion binding"/>
    <property type="evidence" value="ECO:0007669"/>
    <property type="project" value="UniProtKB-KW"/>
</dbReference>
<dbReference type="GO" id="GO:0016020">
    <property type="term" value="C:membrane"/>
    <property type="evidence" value="ECO:0007669"/>
    <property type="project" value="UniProtKB-SubCell"/>
</dbReference>
<evidence type="ECO:0000313" key="7">
    <source>
        <dbReference type="EMBL" id="MBB4264781.1"/>
    </source>
</evidence>
<comment type="subcellular location">
    <subcellularLocation>
        <location evidence="1">Membrane</location>
        <topology evidence="1">Multi-pass membrane protein</topology>
    </subcellularLocation>
</comment>
<dbReference type="PANTHER" id="PTHR20855:SF3">
    <property type="entry name" value="LD03007P"/>
    <property type="match status" value="1"/>
</dbReference>
<dbReference type="Pfam" id="PF03006">
    <property type="entry name" value="HlyIII"/>
    <property type="match status" value="1"/>
</dbReference>
<feature type="transmembrane region" description="Helical" evidence="6">
    <location>
        <begin position="80"/>
        <end position="98"/>
    </location>
</feature>
<sequence>MQYTHLEQRIDGVVHVLGVAVVGVAVLALLAWVLIDGDGPRVLAAAIYGLGLLASFGFSAAYNMTRAVRVKAVLRRFDHAAIYLLIAGTYTPFAAIAMGGTVGYGLLAVVWTLALVGLVLKVTWPRRFERLALVLYLALGWAGLAVVGSMVTALPLSALVLILVGGLIYTTGVAFHLWRSLRFHNAIWHGCVLVAAGCHYAAVIESIAPR</sequence>
<keyword evidence="4 6" id="KW-0472">Membrane</keyword>
<evidence type="ECO:0000313" key="8">
    <source>
        <dbReference type="Proteomes" id="UP000554286"/>
    </source>
</evidence>
<feature type="transmembrane region" description="Helical" evidence="6">
    <location>
        <begin position="104"/>
        <end position="124"/>
    </location>
</feature>
<dbReference type="RefSeq" id="WP_184042416.1">
    <property type="nucleotide sequence ID" value="NZ_JACIGK010000002.1"/>
</dbReference>